<dbReference type="Proteomes" id="UP000291422">
    <property type="component" value="Unassembled WGS sequence"/>
</dbReference>
<dbReference type="PANTHER" id="PTHR10622:SF10">
    <property type="entry name" value="HET DOMAIN-CONTAINING PROTEIN"/>
    <property type="match status" value="1"/>
</dbReference>
<reference evidence="3" key="1">
    <citation type="journal article" date="2019" name="bioRxiv">
        <title>Genomics, evolutionary history and diagnostics of the Alternaria alternata species group including apple and Asian pear pathotypes.</title>
        <authorList>
            <person name="Armitage A.D."/>
            <person name="Cockerton H.M."/>
            <person name="Sreenivasaprasad S."/>
            <person name="Woodhall J.W."/>
            <person name="Lane C.R."/>
            <person name="Harrison R.J."/>
            <person name="Clarkson J.P."/>
        </authorList>
    </citation>
    <scope>NUCLEOTIDE SEQUENCE [LARGE SCALE GENOMIC DNA]</scope>
    <source>
        <strain evidence="3">FERA 1177</strain>
    </source>
</reference>
<evidence type="ECO:0000313" key="2">
    <source>
        <dbReference type="EMBL" id="RYN63920.1"/>
    </source>
</evidence>
<sequence>MPLLYGEGEQAFVRLQEEIIRRNGDDSILAWGLKPVMEHPLGLVPDSVRDAMKGGTSPFSQLTDILAKSPKDFIHCANLGYDVGSTSPFRLTNTGLRIELPLVPIYETKEFTATDGFDESIGLLSCSTGPHSGFLGILLRLEKRDDSYSARVKRVEIRHLESPYSTIKIGPRAAAKSVLQKVTIARFDESQGVRNSTLRRRQICINVSEAFRATNYRVKSGTAWNIRAPETPGYGYSQVWDPHSMVLTIEEEKRTRYLVEFCFESLSQRRDTMFSVFIHTVSNKALALKGNRFSGDDRLNIYRDLEEEEAQPYKNPRQHSSQFRPEEVILHRAGGDSYLVKVGTHERRVYNHQLLEVNLNVKPYIRQQ</sequence>
<protein>
    <recommendedName>
        <fullName evidence="1">DUF8212 domain-containing protein</fullName>
    </recommendedName>
</protein>
<dbReference type="VEuPathDB" id="FungiDB:CC77DRAFT_1032263"/>
<dbReference type="EMBL" id="PDXD01000079">
    <property type="protein sequence ID" value="RYN63920.1"/>
    <property type="molecule type" value="Genomic_DNA"/>
</dbReference>
<dbReference type="AlphaFoldDB" id="A0A4Q4N002"/>
<organism evidence="2 3">
    <name type="scientific">Alternaria alternata</name>
    <name type="common">Alternaria rot fungus</name>
    <name type="synonym">Torula alternata</name>
    <dbReference type="NCBI Taxonomy" id="5599"/>
    <lineage>
        <taxon>Eukaryota</taxon>
        <taxon>Fungi</taxon>
        <taxon>Dikarya</taxon>
        <taxon>Ascomycota</taxon>
        <taxon>Pezizomycotina</taxon>
        <taxon>Dothideomycetes</taxon>
        <taxon>Pleosporomycetidae</taxon>
        <taxon>Pleosporales</taxon>
        <taxon>Pleosporineae</taxon>
        <taxon>Pleosporaceae</taxon>
        <taxon>Alternaria</taxon>
        <taxon>Alternaria sect. Alternaria</taxon>
        <taxon>Alternaria alternata complex</taxon>
    </lineage>
</organism>
<accession>A0A4Q4N002</accession>
<gene>
    <name evidence="2" type="ORF">AA0117_g12632</name>
</gene>
<feature type="domain" description="DUF8212" evidence="1">
    <location>
        <begin position="10"/>
        <end position="79"/>
    </location>
</feature>
<evidence type="ECO:0000313" key="3">
    <source>
        <dbReference type="Proteomes" id="UP000291422"/>
    </source>
</evidence>
<name>A0A4Q4N002_ALTAL</name>
<dbReference type="Pfam" id="PF26640">
    <property type="entry name" value="DUF8212"/>
    <property type="match status" value="1"/>
</dbReference>
<comment type="caution">
    <text evidence="2">The sequence shown here is derived from an EMBL/GenBank/DDBJ whole genome shotgun (WGS) entry which is preliminary data.</text>
</comment>
<dbReference type="InterPro" id="IPR058525">
    <property type="entry name" value="DUF8212"/>
</dbReference>
<dbReference type="PANTHER" id="PTHR10622">
    <property type="entry name" value="HET DOMAIN-CONTAINING PROTEIN"/>
    <property type="match status" value="1"/>
</dbReference>
<proteinExistence type="predicted"/>
<evidence type="ECO:0000259" key="1">
    <source>
        <dbReference type="Pfam" id="PF26640"/>
    </source>
</evidence>